<accession>A0A9W4SJ32</accession>
<organism evidence="2 3">
    <name type="scientific">Funneliformis geosporum</name>
    <dbReference type="NCBI Taxonomy" id="1117311"/>
    <lineage>
        <taxon>Eukaryota</taxon>
        <taxon>Fungi</taxon>
        <taxon>Fungi incertae sedis</taxon>
        <taxon>Mucoromycota</taxon>
        <taxon>Glomeromycotina</taxon>
        <taxon>Glomeromycetes</taxon>
        <taxon>Glomerales</taxon>
        <taxon>Glomeraceae</taxon>
        <taxon>Funneliformis</taxon>
    </lineage>
</organism>
<dbReference type="InterPro" id="IPR001810">
    <property type="entry name" value="F-box_dom"/>
</dbReference>
<dbReference type="OrthoDB" id="2307166at2759"/>
<gene>
    <name evidence="2" type="ORF">FWILDA_LOCUS5024</name>
</gene>
<evidence type="ECO:0000313" key="2">
    <source>
        <dbReference type="EMBL" id="CAI2171326.1"/>
    </source>
</evidence>
<evidence type="ECO:0000313" key="3">
    <source>
        <dbReference type="Proteomes" id="UP001153678"/>
    </source>
</evidence>
<dbReference type="Gene3D" id="3.80.10.10">
    <property type="entry name" value="Ribonuclease Inhibitor"/>
    <property type="match status" value="1"/>
</dbReference>
<dbReference type="SUPFAM" id="SSF52047">
    <property type="entry name" value="RNI-like"/>
    <property type="match status" value="1"/>
</dbReference>
<keyword evidence="3" id="KW-1185">Reference proteome</keyword>
<feature type="domain" description="F-box" evidence="1">
    <location>
        <begin position="12"/>
        <end position="54"/>
    </location>
</feature>
<evidence type="ECO:0000259" key="1">
    <source>
        <dbReference type="Pfam" id="PF12937"/>
    </source>
</evidence>
<reference evidence="2" key="1">
    <citation type="submission" date="2022-08" db="EMBL/GenBank/DDBJ databases">
        <authorList>
            <person name="Kallberg Y."/>
            <person name="Tangrot J."/>
            <person name="Rosling A."/>
        </authorList>
    </citation>
    <scope>NUCLEOTIDE SEQUENCE</scope>
    <source>
        <strain evidence="2">Wild A</strain>
    </source>
</reference>
<dbReference type="InterPro" id="IPR032675">
    <property type="entry name" value="LRR_dom_sf"/>
</dbReference>
<name>A0A9W4SJ32_9GLOM</name>
<dbReference type="Pfam" id="PF12937">
    <property type="entry name" value="F-box-like"/>
    <property type="match status" value="1"/>
</dbReference>
<dbReference type="AlphaFoldDB" id="A0A9W4SJ32"/>
<sequence>MTSISKCVKTFIPMEILQKITVYLADDKSSLYSCVLVSRHWCVNLMEILWSKPFHLSNSPHLIDTYLSFLPETSHDQLKLEKCVGSRKNERNFMFDYPSFLRKLTIPFLCDAIEEYLRRELNMTKFLSSNVFADSITLQTQAASDLQLFLEKQNVILRELCKLIYNKANINEFKLYICTGKEEDASFFDRPEGCFALEELMKSRDCFRGLKVFEFSGKGEVLAFFAKRCKKIETLKLFPVTTSITSKIENCIDPSIQLINSQTNLQNLEIHNWVTSKITSLLQSIRSQSNSLRSIKIVNCNLYNSQPLWYLSELQNLEEITIRENRNFNERLLVPLMKAKFHNLRSFIYKYQMNEFSDGVIIREEEFIEDEVDLDEIFSSIVLNSKDNLETVIINGFKTSQSLSNTLNSLVECKHLIELDIMLEKSEELLPLLLSIIENNQSLEKLSVTSNTFNRVHDHVDVRQYLPLFARAFPQTFKSLRLFTPDWRFNTSTLKQFLRDANFRIESMCWMNHGCYLKCSEVLRQYAKLKNCKLVFEEDCEFSNYNLGPFKINVTFNF</sequence>
<protein>
    <submittedName>
        <fullName evidence="2">8118_t:CDS:1</fullName>
    </submittedName>
</protein>
<comment type="caution">
    <text evidence="2">The sequence shown here is derived from an EMBL/GenBank/DDBJ whole genome shotgun (WGS) entry which is preliminary data.</text>
</comment>
<dbReference type="Proteomes" id="UP001153678">
    <property type="component" value="Unassembled WGS sequence"/>
</dbReference>
<dbReference type="EMBL" id="CAMKVN010000809">
    <property type="protein sequence ID" value="CAI2171326.1"/>
    <property type="molecule type" value="Genomic_DNA"/>
</dbReference>
<proteinExistence type="predicted"/>